<feature type="repeat" description="WD" evidence="5">
    <location>
        <begin position="191"/>
        <end position="232"/>
    </location>
</feature>
<reference evidence="6" key="1">
    <citation type="journal article" date="2014" name="Nat. Commun.">
        <title>Genome sequence of mungbean and insights into evolution within Vigna species.</title>
        <authorList>
            <person name="Kang Y.J."/>
            <person name="Kim S.K."/>
            <person name="Kim M.Y."/>
            <person name="Lestari P."/>
            <person name="Kim K.H."/>
            <person name="Ha B.K."/>
            <person name="Jun T.H."/>
            <person name="Hwang W.J."/>
            <person name="Lee T."/>
            <person name="Lee J."/>
            <person name="Shim S."/>
            <person name="Yoon M.Y."/>
            <person name="Jang Y.E."/>
            <person name="Han K.S."/>
            <person name="Taeprayoon P."/>
            <person name="Yoon N."/>
            <person name="Somta P."/>
            <person name="Tanya P."/>
            <person name="Kim K.S."/>
            <person name="Gwag J.G."/>
            <person name="Moon J.K."/>
            <person name="Lee Y.H."/>
            <person name="Park B.S."/>
            <person name="Bombarely A."/>
            <person name="Doyle J.J."/>
            <person name="Jackson S.A."/>
            <person name="Schafleitner R."/>
            <person name="Srinives P."/>
            <person name="Varshney R.K."/>
            <person name="Lee S.H."/>
        </authorList>
    </citation>
    <scope>NUCLEOTIDE SEQUENCE [LARGE SCALE GENOMIC DNA]</scope>
    <source>
        <strain evidence="6">cv. VC1973A</strain>
    </source>
</reference>
<gene>
    <name evidence="7" type="primary">LOC106756664</name>
</gene>
<dbReference type="Pfam" id="PF00400">
    <property type="entry name" value="WD40"/>
    <property type="match status" value="6"/>
</dbReference>
<keyword evidence="6" id="KW-1185">Reference proteome</keyword>
<proteinExistence type="inferred from homology"/>
<evidence type="ECO:0000256" key="3">
    <source>
        <dbReference type="ARBA" id="ARBA00022737"/>
    </source>
</evidence>
<dbReference type="PROSITE" id="PS50082">
    <property type="entry name" value="WD_REPEATS_2"/>
    <property type="match status" value="6"/>
</dbReference>
<dbReference type="PROSITE" id="PS00678">
    <property type="entry name" value="WD_REPEATS_1"/>
    <property type="match status" value="3"/>
</dbReference>
<name>A0A1S3TLL1_VIGRR</name>
<sequence>MEKEEVFVYLARLNGHVRRVTSISTNNDPTIMISSSDDKCIIVWRIINDSNSYAVPQRCLTGHTHIVSDVVLSSNSKHAISASWDGDLRHWDIATGISTHRFVGHTNRAMSVALFNDSVIASGGHDKSVKVWNVLGTCKWNSDSHSDWLSCVRFVPGTASPRLVTGAWDGSVKVWDLDMNNRGALVERFATSGHYGFVKMVAVSPDGSLMASGGTDGLVKLWDLEQGVMLHEIDVGSLVHSLSFCPSEYSLSIATEKVVIVWSLTLKKNVEEFSFHNTYCSSLNWSGNGRTLFCGCTDGGIRVWEFFTLHFPERI</sequence>
<feature type="repeat" description="WD" evidence="5">
    <location>
        <begin position="13"/>
        <end position="54"/>
    </location>
</feature>
<keyword evidence="2 5" id="KW-0853">WD repeat</keyword>
<dbReference type="SUPFAM" id="SSF50978">
    <property type="entry name" value="WD40 repeat-like"/>
    <property type="match status" value="1"/>
</dbReference>
<reference evidence="7" key="2">
    <citation type="submission" date="2025-08" db="UniProtKB">
        <authorList>
            <consortium name="RefSeq"/>
        </authorList>
    </citation>
    <scope>IDENTIFICATION</scope>
    <source>
        <tissue evidence="7">Leaf</tissue>
    </source>
</reference>
<dbReference type="InterPro" id="IPR036322">
    <property type="entry name" value="WD40_repeat_dom_sf"/>
</dbReference>
<dbReference type="GeneID" id="106756664"/>
<dbReference type="KEGG" id="vra:106756664"/>
<feature type="repeat" description="WD" evidence="5">
    <location>
        <begin position="60"/>
        <end position="101"/>
    </location>
</feature>
<dbReference type="PANTHER" id="PTHR19868">
    <property type="entry name" value="RECEPTOR FOR ACTIVATED PROTEIN KINASE C RACK1"/>
    <property type="match status" value="1"/>
</dbReference>
<evidence type="ECO:0000313" key="6">
    <source>
        <dbReference type="Proteomes" id="UP000087766"/>
    </source>
</evidence>
<dbReference type="FunFam" id="2.130.10.10:FF:000615">
    <property type="entry name" value="Receptor for activated C kinase 1"/>
    <property type="match status" value="1"/>
</dbReference>
<keyword evidence="3" id="KW-0677">Repeat</keyword>
<dbReference type="InterPro" id="IPR001680">
    <property type="entry name" value="WD40_rpt"/>
</dbReference>
<evidence type="ECO:0000256" key="5">
    <source>
        <dbReference type="PROSITE-ProRule" id="PRU00221"/>
    </source>
</evidence>
<dbReference type="PROSITE" id="PS50294">
    <property type="entry name" value="WD_REPEATS_REGION"/>
    <property type="match status" value="6"/>
</dbReference>
<evidence type="ECO:0000256" key="1">
    <source>
        <dbReference type="ARBA" id="ARBA00007253"/>
    </source>
</evidence>
<dbReference type="SMART" id="SM00320">
    <property type="entry name" value="WD40"/>
    <property type="match status" value="7"/>
</dbReference>
<evidence type="ECO:0000256" key="4">
    <source>
        <dbReference type="ARBA" id="ARBA00023274"/>
    </source>
</evidence>
<protein>
    <submittedName>
        <fullName evidence="7">Receptor for activated C kinase 1C-like</fullName>
    </submittedName>
</protein>
<dbReference type="InterPro" id="IPR045223">
    <property type="entry name" value="RACK1-like"/>
</dbReference>
<dbReference type="Proteomes" id="UP000087766">
    <property type="component" value="Chromosome 1"/>
</dbReference>
<dbReference type="InterPro" id="IPR015943">
    <property type="entry name" value="WD40/YVTN_repeat-like_dom_sf"/>
</dbReference>
<dbReference type="STRING" id="3916.A0A1S3TLL1"/>
<dbReference type="CDD" id="cd00200">
    <property type="entry name" value="WD40"/>
    <property type="match status" value="1"/>
</dbReference>
<dbReference type="InterPro" id="IPR020472">
    <property type="entry name" value="WD40_PAC1"/>
</dbReference>
<dbReference type="GO" id="GO:0045182">
    <property type="term" value="F:translation regulator activity"/>
    <property type="evidence" value="ECO:0007669"/>
    <property type="project" value="InterPro"/>
</dbReference>
<dbReference type="Gene3D" id="2.130.10.10">
    <property type="entry name" value="YVTN repeat-like/Quinoprotein amine dehydrogenase"/>
    <property type="match status" value="1"/>
</dbReference>
<dbReference type="AlphaFoldDB" id="A0A1S3TLL1"/>
<feature type="repeat" description="WD" evidence="5">
    <location>
        <begin position="102"/>
        <end position="134"/>
    </location>
</feature>
<feature type="repeat" description="WD" evidence="5">
    <location>
        <begin position="273"/>
        <end position="305"/>
    </location>
</feature>
<accession>A0A1S3TLL1</accession>
<feature type="repeat" description="WD" evidence="5">
    <location>
        <begin position="142"/>
        <end position="178"/>
    </location>
</feature>
<dbReference type="RefSeq" id="XP_014494659.1">
    <property type="nucleotide sequence ID" value="XM_014639173.1"/>
</dbReference>
<comment type="similarity">
    <text evidence="1">Belongs to the WD repeat G protein beta family. Ribosomal protein RACK1 subfamily.</text>
</comment>
<dbReference type="InterPro" id="IPR019775">
    <property type="entry name" value="WD40_repeat_CS"/>
</dbReference>
<dbReference type="OrthoDB" id="7875889at2759"/>
<evidence type="ECO:0000256" key="2">
    <source>
        <dbReference type="ARBA" id="ARBA00022574"/>
    </source>
</evidence>
<keyword evidence="4" id="KW-0687">Ribonucleoprotein</keyword>
<organism evidence="6 7">
    <name type="scientific">Vigna radiata var. radiata</name>
    <name type="common">Mung bean</name>
    <name type="synonym">Phaseolus aureus</name>
    <dbReference type="NCBI Taxonomy" id="3916"/>
    <lineage>
        <taxon>Eukaryota</taxon>
        <taxon>Viridiplantae</taxon>
        <taxon>Streptophyta</taxon>
        <taxon>Embryophyta</taxon>
        <taxon>Tracheophyta</taxon>
        <taxon>Spermatophyta</taxon>
        <taxon>Magnoliopsida</taxon>
        <taxon>eudicotyledons</taxon>
        <taxon>Gunneridae</taxon>
        <taxon>Pentapetalae</taxon>
        <taxon>rosids</taxon>
        <taxon>fabids</taxon>
        <taxon>Fabales</taxon>
        <taxon>Fabaceae</taxon>
        <taxon>Papilionoideae</taxon>
        <taxon>50 kb inversion clade</taxon>
        <taxon>NPAAA clade</taxon>
        <taxon>indigoferoid/millettioid clade</taxon>
        <taxon>Phaseoleae</taxon>
        <taxon>Vigna</taxon>
    </lineage>
</organism>
<dbReference type="GO" id="GO:0043022">
    <property type="term" value="F:ribosome binding"/>
    <property type="evidence" value="ECO:0007669"/>
    <property type="project" value="InterPro"/>
</dbReference>
<dbReference type="GO" id="GO:1990904">
    <property type="term" value="C:ribonucleoprotein complex"/>
    <property type="evidence" value="ECO:0007669"/>
    <property type="project" value="UniProtKB-KW"/>
</dbReference>
<evidence type="ECO:0000313" key="7">
    <source>
        <dbReference type="RefSeq" id="XP_014494659.1"/>
    </source>
</evidence>
<dbReference type="PRINTS" id="PR00320">
    <property type="entry name" value="GPROTEINBRPT"/>
</dbReference>